<evidence type="ECO:0000256" key="1">
    <source>
        <dbReference type="PIRSR" id="PIRSR601310-1"/>
    </source>
</evidence>
<dbReference type="Gene3D" id="3.30.428.10">
    <property type="entry name" value="HIT-like"/>
    <property type="match status" value="1"/>
</dbReference>
<dbReference type="SUPFAM" id="SSF54197">
    <property type="entry name" value="HIT-like"/>
    <property type="match status" value="1"/>
</dbReference>
<evidence type="ECO:0000256" key="3">
    <source>
        <dbReference type="PROSITE-ProRule" id="PRU00464"/>
    </source>
</evidence>
<name>A0A075FGA3_9ARCH</name>
<dbReference type="EMBL" id="KF900305">
    <property type="protein sequence ID" value="AIE90324.1"/>
    <property type="molecule type" value="Genomic_DNA"/>
</dbReference>
<feature type="active site" description="Tele-AMP-histidine intermediate" evidence="1">
    <location>
        <position position="125"/>
    </location>
</feature>
<dbReference type="PRINTS" id="PR00332">
    <property type="entry name" value="HISTRIAD"/>
</dbReference>
<accession>A0A075FGA3</accession>
<gene>
    <name evidence="5" type="primary">hit</name>
</gene>
<evidence type="ECO:0000256" key="2">
    <source>
        <dbReference type="PIRSR" id="PIRSR601310-3"/>
    </source>
</evidence>
<feature type="short sequence motif" description="Histidine triad motif" evidence="2 3">
    <location>
        <begin position="123"/>
        <end position="127"/>
    </location>
</feature>
<feature type="domain" description="HIT" evidence="4">
    <location>
        <begin position="31"/>
        <end position="139"/>
    </location>
</feature>
<proteinExistence type="predicted"/>
<dbReference type="GO" id="GO:0009117">
    <property type="term" value="P:nucleotide metabolic process"/>
    <property type="evidence" value="ECO:0007669"/>
    <property type="project" value="TreeGrafter"/>
</dbReference>
<dbReference type="AlphaFoldDB" id="A0A075FGA3"/>
<dbReference type="Pfam" id="PF01230">
    <property type="entry name" value="HIT"/>
    <property type="match status" value="1"/>
</dbReference>
<sequence length="167" mass="18568">MVLRIIVPIVDFGAIKKLNSSKTKTEIMDCLFCKIVSGEIKSNKIYEDDLTYAFLDIFPVTKGHTLVIPKKHAQHIEEMDDDSTSALLISAKKVSERIRNTLNYPATTIGINNGPEAGQEIGHVHIHIIPRKESEDGGGPFSIILANGRINKPSEEELDELSNQLKF</sequence>
<dbReference type="InterPro" id="IPR039384">
    <property type="entry name" value="HINT"/>
</dbReference>
<dbReference type="GO" id="GO:0003824">
    <property type="term" value="F:catalytic activity"/>
    <property type="evidence" value="ECO:0007669"/>
    <property type="project" value="InterPro"/>
</dbReference>
<protein>
    <submittedName>
        <fullName evidence="5">Histidine triad (HIT) protein (Hit)</fullName>
    </submittedName>
</protein>
<dbReference type="PANTHER" id="PTHR46648">
    <property type="entry name" value="HIT FAMILY PROTEIN 1"/>
    <property type="match status" value="1"/>
</dbReference>
<evidence type="ECO:0000259" key="4">
    <source>
        <dbReference type="PROSITE" id="PS51084"/>
    </source>
</evidence>
<reference evidence="5" key="1">
    <citation type="journal article" date="2014" name="Genome Biol. Evol.">
        <title>Pangenome evidence for extensive interdomain horizontal transfer affecting lineage core and shell genes in uncultured planktonic thaumarchaeota and euryarchaeota.</title>
        <authorList>
            <person name="Deschamps P."/>
            <person name="Zivanovic Y."/>
            <person name="Moreira D."/>
            <person name="Rodriguez-Valera F."/>
            <person name="Lopez-Garcia P."/>
        </authorList>
    </citation>
    <scope>NUCLEOTIDE SEQUENCE</scope>
</reference>
<evidence type="ECO:0000313" key="5">
    <source>
        <dbReference type="EMBL" id="AIE90324.1"/>
    </source>
</evidence>
<dbReference type="InterPro" id="IPR019808">
    <property type="entry name" value="Histidine_triad_CS"/>
</dbReference>
<dbReference type="InterPro" id="IPR011146">
    <property type="entry name" value="HIT-like"/>
</dbReference>
<dbReference type="InterPro" id="IPR036265">
    <property type="entry name" value="HIT-like_sf"/>
</dbReference>
<dbReference type="PROSITE" id="PS51084">
    <property type="entry name" value="HIT_2"/>
    <property type="match status" value="1"/>
</dbReference>
<dbReference type="InterPro" id="IPR001310">
    <property type="entry name" value="Histidine_triad_HIT"/>
</dbReference>
<organism evidence="5">
    <name type="scientific">uncultured marine thaumarchaeote AD1000_02_C08</name>
    <dbReference type="NCBI Taxonomy" id="1455880"/>
    <lineage>
        <taxon>Archaea</taxon>
        <taxon>Nitrososphaerota</taxon>
        <taxon>environmental samples</taxon>
    </lineage>
</organism>
<dbReference type="PANTHER" id="PTHR46648:SF1">
    <property type="entry name" value="ADENOSINE 5'-MONOPHOSPHORAMIDASE HNT1"/>
    <property type="match status" value="1"/>
</dbReference>
<dbReference type="PROSITE" id="PS00892">
    <property type="entry name" value="HIT_1"/>
    <property type="match status" value="1"/>
</dbReference>
<dbReference type="CDD" id="cd01277">
    <property type="entry name" value="HINT_subgroup"/>
    <property type="match status" value="1"/>
</dbReference>